<accession>A0A246JE77</accession>
<dbReference type="Proteomes" id="UP000197468">
    <property type="component" value="Unassembled WGS sequence"/>
</dbReference>
<keyword evidence="1" id="KW-0812">Transmembrane</keyword>
<organism evidence="2 3">
    <name type="scientific">Roseateles aquatilis</name>
    <dbReference type="NCBI Taxonomy" id="431061"/>
    <lineage>
        <taxon>Bacteria</taxon>
        <taxon>Pseudomonadati</taxon>
        <taxon>Pseudomonadota</taxon>
        <taxon>Betaproteobacteria</taxon>
        <taxon>Burkholderiales</taxon>
        <taxon>Sphaerotilaceae</taxon>
        <taxon>Roseateles</taxon>
    </lineage>
</organism>
<feature type="transmembrane region" description="Helical" evidence="1">
    <location>
        <begin position="48"/>
        <end position="69"/>
    </location>
</feature>
<evidence type="ECO:0000256" key="1">
    <source>
        <dbReference type="SAM" id="Phobius"/>
    </source>
</evidence>
<dbReference type="EMBL" id="NIOF01000004">
    <property type="protein sequence ID" value="OWQ90884.1"/>
    <property type="molecule type" value="Genomic_DNA"/>
</dbReference>
<name>A0A246JE77_9BURK</name>
<sequence length="71" mass="7232">MIGAAGVLMGAWRLVSPESPMPEGSGCKALCGWSLLAAEFLGATAGRWVLGGLQIALGGVLAWGGLRLLKH</sequence>
<keyword evidence="1" id="KW-0472">Membrane</keyword>
<protein>
    <submittedName>
        <fullName evidence="2">Uncharacterized protein</fullName>
    </submittedName>
</protein>
<keyword evidence="1" id="KW-1133">Transmembrane helix</keyword>
<evidence type="ECO:0000313" key="3">
    <source>
        <dbReference type="Proteomes" id="UP000197468"/>
    </source>
</evidence>
<dbReference type="AlphaFoldDB" id="A0A246JE77"/>
<comment type="caution">
    <text evidence="2">The sequence shown here is derived from an EMBL/GenBank/DDBJ whole genome shotgun (WGS) entry which is preliminary data.</text>
</comment>
<gene>
    <name evidence="2" type="ORF">CDN99_12040</name>
</gene>
<evidence type="ECO:0000313" key="2">
    <source>
        <dbReference type="EMBL" id="OWQ90884.1"/>
    </source>
</evidence>
<proteinExistence type="predicted"/>
<reference evidence="2 3" key="1">
    <citation type="journal article" date="2008" name="Int. J. Syst. Evol. Microbiol.">
        <title>Description of Roseateles aquatilis sp. nov. and Roseateles terrae sp. nov., in the class Betaproteobacteria, and emended description of the genus Roseateles.</title>
        <authorList>
            <person name="Gomila M."/>
            <person name="Bowien B."/>
            <person name="Falsen E."/>
            <person name="Moore E.R."/>
            <person name="Lalucat J."/>
        </authorList>
    </citation>
    <scope>NUCLEOTIDE SEQUENCE [LARGE SCALE GENOMIC DNA]</scope>
    <source>
        <strain evidence="2 3">CCUG 48205</strain>
    </source>
</reference>
<keyword evidence="3" id="KW-1185">Reference proteome</keyword>